<dbReference type="PROSITE" id="PS00122">
    <property type="entry name" value="CARBOXYLESTERASE_B_1"/>
    <property type="match status" value="1"/>
</dbReference>
<evidence type="ECO:0000313" key="5">
    <source>
        <dbReference type="EMBL" id="OJT05056.1"/>
    </source>
</evidence>
<dbReference type="OMA" id="GIMNSGN"/>
<sequence length="539" mass="57249">MLLSLLAYLTTVFAIARAGAPTVALDNAIVIGHTNGTVTSYFGIPYAEPPINDLRLRLPKPVTAYNGTINATVPATQCIQLPAVPRSDLPAEIAKDLLAYIALTPFPTVTAPESEDCLSVTVQVPAGTKPGANLPVLAYIYAGGFTSGSTAQSSADVLIQRSIELGQPIVFVSINYRLGPFAFLGGKEIKDAGVGNLGLHDQRLALRWIQQHITAFGGDPKKVTINGASAGAVSVGLHMVTNGGNNEGLFRAGIMHAGSPLPTGDIEIQQPFYDTVVEHANCTGAADTLECLRGVSADTLLQAAKAVPNTFDYSGLAQAWAPRADGVFLEAPPQHLVLAGSVANIPFITGDALDEGTVFSTGSFNVTTEDEFRTFVQQEFFPHTPADVLAPLFDLYPNIASEGSPFETGDANELSPEFKRMAALQGDITFQAPRRFLLDQRSLEQHAWTYTHIGQPHGSDAVPALAEGDDLADYVIQFTATLDPNGGASNRTIVWPRYDPLARSMLVLLDGDTPLEIVPDTARLEAMAGLTILTVAYPI</sequence>
<name>A0A1M2VC12_TRAPU</name>
<dbReference type="InterPro" id="IPR019826">
    <property type="entry name" value="Carboxylesterase_B_AS"/>
</dbReference>
<dbReference type="AlphaFoldDB" id="A0A1M2VC12"/>
<dbReference type="InterPro" id="IPR029058">
    <property type="entry name" value="AB_hydrolase_fold"/>
</dbReference>
<gene>
    <name evidence="5" type="ORF">TRAPUB_4121</name>
</gene>
<evidence type="ECO:0000313" key="6">
    <source>
        <dbReference type="Proteomes" id="UP000184267"/>
    </source>
</evidence>
<dbReference type="InterPro" id="IPR002018">
    <property type="entry name" value="CarbesteraseB"/>
</dbReference>
<dbReference type="EC" id="3.1.1.-" evidence="3"/>
<feature type="domain" description="Carboxylesterase type B" evidence="4">
    <location>
        <begin position="23"/>
        <end position="468"/>
    </location>
</feature>
<proteinExistence type="inferred from homology"/>
<keyword evidence="2 3" id="KW-0378">Hydrolase</keyword>
<organism evidence="5 6">
    <name type="scientific">Trametes pubescens</name>
    <name type="common">White-rot fungus</name>
    <dbReference type="NCBI Taxonomy" id="154538"/>
    <lineage>
        <taxon>Eukaryota</taxon>
        <taxon>Fungi</taxon>
        <taxon>Dikarya</taxon>
        <taxon>Basidiomycota</taxon>
        <taxon>Agaricomycotina</taxon>
        <taxon>Agaricomycetes</taxon>
        <taxon>Polyporales</taxon>
        <taxon>Polyporaceae</taxon>
        <taxon>Trametes</taxon>
    </lineage>
</organism>
<evidence type="ECO:0000259" key="4">
    <source>
        <dbReference type="Pfam" id="PF00135"/>
    </source>
</evidence>
<feature type="signal peptide" evidence="3">
    <location>
        <begin position="1"/>
        <end position="18"/>
    </location>
</feature>
<dbReference type="PANTHER" id="PTHR11559">
    <property type="entry name" value="CARBOXYLESTERASE"/>
    <property type="match status" value="1"/>
</dbReference>
<feature type="chain" id="PRO_5011816569" description="Carboxylic ester hydrolase" evidence="3">
    <location>
        <begin position="19"/>
        <end position="539"/>
    </location>
</feature>
<dbReference type="GO" id="GO:0016787">
    <property type="term" value="F:hydrolase activity"/>
    <property type="evidence" value="ECO:0007669"/>
    <property type="project" value="UniProtKB-KW"/>
</dbReference>
<dbReference type="InterPro" id="IPR050309">
    <property type="entry name" value="Type-B_Carboxylest/Lipase"/>
</dbReference>
<dbReference type="Proteomes" id="UP000184267">
    <property type="component" value="Unassembled WGS sequence"/>
</dbReference>
<dbReference type="SUPFAM" id="SSF53474">
    <property type="entry name" value="alpha/beta-Hydrolases"/>
    <property type="match status" value="1"/>
</dbReference>
<dbReference type="STRING" id="154538.A0A1M2VC12"/>
<reference evidence="5 6" key="1">
    <citation type="submission" date="2016-10" db="EMBL/GenBank/DDBJ databases">
        <title>Genome sequence of the basidiomycete white-rot fungus Trametes pubescens.</title>
        <authorList>
            <person name="Makela M.R."/>
            <person name="Granchi Z."/>
            <person name="Peng M."/>
            <person name="De Vries R.P."/>
            <person name="Grigoriev I."/>
            <person name="Riley R."/>
            <person name="Hilden K."/>
        </authorList>
    </citation>
    <scope>NUCLEOTIDE SEQUENCE [LARGE SCALE GENOMIC DNA]</scope>
    <source>
        <strain evidence="5 6">FBCC735</strain>
    </source>
</reference>
<keyword evidence="3" id="KW-0732">Signal</keyword>
<evidence type="ECO:0000256" key="1">
    <source>
        <dbReference type="ARBA" id="ARBA00005964"/>
    </source>
</evidence>
<comment type="similarity">
    <text evidence="1 3">Belongs to the type-B carboxylesterase/lipase family.</text>
</comment>
<protein>
    <recommendedName>
        <fullName evidence="3">Carboxylic ester hydrolase</fullName>
        <ecNumber evidence="3">3.1.1.-</ecNumber>
    </recommendedName>
</protein>
<keyword evidence="6" id="KW-1185">Reference proteome</keyword>
<dbReference type="Pfam" id="PF00135">
    <property type="entry name" value="COesterase"/>
    <property type="match status" value="1"/>
</dbReference>
<dbReference type="EMBL" id="MNAD01001491">
    <property type="protein sequence ID" value="OJT05056.1"/>
    <property type="molecule type" value="Genomic_DNA"/>
</dbReference>
<accession>A0A1M2VC12</accession>
<evidence type="ECO:0000256" key="3">
    <source>
        <dbReference type="RuleBase" id="RU361235"/>
    </source>
</evidence>
<evidence type="ECO:0000256" key="2">
    <source>
        <dbReference type="ARBA" id="ARBA00022801"/>
    </source>
</evidence>
<comment type="caution">
    <text evidence="5">The sequence shown here is derived from an EMBL/GenBank/DDBJ whole genome shotgun (WGS) entry which is preliminary data.</text>
</comment>
<dbReference type="OrthoDB" id="408631at2759"/>
<dbReference type="Gene3D" id="3.40.50.1820">
    <property type="entry name" value="alpha/beta hydrolase"/>
    <property type="match status" value="1"/>
</dbReference>